<keyword evidence="6" id="KW-0830">Ubiquinone</keyword>
<dbReference type="Gene3D" id="3.40.50.700">
    <property type="entry name" value="NADH:ubiquinone oxidoreductase-like, 20kDa subunit"/>
    <property type="match status" value="1"/>
</dbReference>
<evidence type="ECO:0000256" key="1">
    <source>
        <dbReference type="ARBA" id="ARBA00001927"/>
    </source>
</evidence>
<keyword evidence="3" id="KW-0003">3Fe-4S</keyword>
<dbReference type="EMBL" id="AP017928">
    <property type="protein sequence ID" value="BBA33923.1"/>
    <property type="molecule type" value="Genomic_DNA"/>
</dbReference>
<dbReference type="GO" id="GO:0016491">
    <property type="term" value="F:oxidoreductase activity"/>
    <property type="evidence" value="ECO:0007669"/>
    <property type="project" value="UniProtKB-KW"/>
</dbReference>
<dbReference type="Proteomes" id="UP000266313">
    <property type="component" value="Chromosome"/>
</dbReference>
<keyword evidence="3" id="KW-0408">Iron</keyword>
<keyword evidence="3" id="KW-0479">Metal-binding</keyword>
<dbReference type="PANTHER" id="PTHR42845:SF2">
    <property type="entry name" value="F420-NON-REDUCING HYDROGENASE VHU SUBUNIT G"/>
    <property type="match status" value="1"/>
</dbReference>
<keyword evidence="7" id="KW-1185">Reference proteome</keyword>
<evidence type="ECO:0000256" key="4">
    <source>
        <dbReference type="SAM" id="MobiDB-lite"/>
    </source>
</evidence>
<keyword evidence="2" id="KW-0560">Oxidoreductase</keyword>
<dbReference type="RefSeq" id="WP_119629440.1">
    <property type="nucleotide sequence ID" value="NZ_AP017928.1"/>
</dbReference>
<dbReference type="Pfam" id="PF01058">
    <property type="entry name" value="Oxidored_q6"/>
    <property type="match status" value="1"/>
</dbReference>
<dbReference type="GO" id="GO:0051538">
    <property type="term" value="F:3 iron, 4 sulfur cluster binding"/>
    <property type="evidence" value="ECO:0007669"/>
    <property type="project" value="UniProtKB-KW"/>
</dbReference>
<protein>
    <submittedName>
        <fullName evidence="6">NADH ubiquinone oxidoreductase 20 kDa subunit</fullName>
    </submittedName>
</protein>
<accession>A0A250KQG9</accession>
<feature type="region of interest" description="Disordered" evidence="4">
    <location>
        <begin position="250"/>
        <end position="304"/>
    </location>
</feature>
<feature type="domain" description="NADH:ubiquinone oxidoreductase-like 20kDa subunit" evidence="5">
    <location>
        <begin position="15"/>
        <end position="151"/>
    </location>
</feature>
<feature type="compositionally biased region" description="Low complexity" evidence="4">
    <location>
        <begin position="268"/>
        <end position="284"/>
    </location>
</feature>
<dbReference type="KEGG" id="mmai:sS8_1969"/>
<dbReference type="InterPro" id="IPR051349">
    <property type="entry name" value="Hydrogenase_assoc-protein"/>
</dbReference>
<dbReference type="AlphaFoldDB" id="A0A250KQG9"/>
<feature type="compositionally biased region" description="Polar residues" evidence="4">
    <location>
        <begin position="292"/>
        <end position="304"/>
    </location>
</feature>
<evidence type="ECO:0000256" key="3">
    <source>
        <dbReference type="ARBA" id="ARBA00023291"/>
    </source>
</evidence>
<reference evidence="6 7" key="1">
    <citation type="submission" date="2016-12" db="EMBL/GenBank/DDBJ databases">
        <title>Genome sequencing of Methylocaldum marinum.</title>
        <authorList>
            <person name="Takeuchi M."/>
            <person name="Kamagata Y."/>
            <person name="Hiraoka S."/>
            <person name="Oshima K."/>
            <person name="Hattori M."/>
            <person name="Iwasaki W."/>
        </authorList>
    </citation>
    <scope>NUCLEOTIDE SEQUENCE [LARGE SCALE GENOMIC DNA]</scope>
    <source>
        <strain evidence="6 7">S8</strain>
    </source>
</reference>
<keyword evidence="3" id="KW-0411">Iron-sulfur</keyword>
<comment type="cofactor">
    <cofactor evidence="1">
        <name>[3Fe-4S] cluster</name>
        <dbReference type="ChEBI" id="CHEBI:21137"/>
    </cofactor>
</comment>
<evidence type="ECO:0000313" key="7">
    <source>
        <dbReference type="Proteomes" id="UP000266313"/>
    </source>
</evidence>
<gene>
    <name evidence="6" type="ORF">sS8_1969</name>
</gene>
<evidence type="ECO:0000313" key="6">
    <source>
        <dbReference type="EMBL" id="BBA33923.1"/>
    </source>
</evidence>
<dbReference type="InterPro" id="IPR037024">
    <property type="entry name" value="NiFe_Hase_small_N_sf"/>
</dbReference>
<dbReference type="SUPFAM" id="SSF56770">
    <property type="entry name" value="HydA/Nqo6-like"/>
    <property type="match status" value="1"/>
</dbReference>
<organism evidence="6 7">
    <name type="scientific">Methylocaldum marinum</name>
    <dbReference type="NCBI Taxonomy" id="1432792"/>
    <lineage>
        <taxon>Bacteria</taxon>
        <taxon>Pseudomonadati</taxon>
        <taxon>Pseudomonadota</taxon>
        <taxon>Gammaproteobacteria</taxon>
        <taxon>Methylococcales</taxon>
        <taxon>Methylococcaceae</taxon>
        <taxon>Methylocaldum</taxon>
    </lineage>
</organism>
<proteinExistence type="predicted"/>
<evidence type="ECO:0000259" key="5">
    <source>
        <dbReference type="Pfam" id="PF01058"/>
    </source>
</evidence>
<dbReference type="OrthoDB" id="9787729at2"/>
<name>A0A250KQG9_9GAMM</name>
<sequence>MDRKLRVAVHKFSSCDGCQLAFLNAGEKLVELFELADVVHFAEAGIVDPDAPAELAFIEGSISTHEEQERIRRIRENTRFLVPIGACATSGCLQALRNQADAARWFADVYSDPSKIDHLDTATPIAANVPVDLELWGCPVNTRQVMATVSSLLLGAPPRDDNEKICMECKRKNIVCVMVTQGQHCMGPVTRTGCGVLCPGIGRDCYGCYGPAENINGDAWGRWFEQKGMPAERIARRFRYINSEAEAFREAGKHWRDRTGPKPANDASDPSDLSPSSGPSGHLLPKGEGNKARSSTANSSNEKS</sequence>
<evidence type="ECO:0000256" key="2">
    <source>
        <dbReference type="ARBA" id="ARBA00023002"/>
    </source>
</evidence>
<feature type="compositionally biased region" description="Basic and acidic residues" evidence="4">
    <location>
        <begin position="250"/>
        <end position="260"/>
    </location>
</feature>
<dbReference type="InterPro" id="IPR006137">
    <property type="entry name" value="NADH_UbQ_OxRdtase-like_20kDa"/>
</dbReference>
<dbReference type="PANTHER" id="PTHR42845">
    <property type="entry name" value="COENZYME F420-REDUCING HYDROGENASE, GAMMA SUBUNIT"/>
    <property type="match status" value="1"/>
</dbReference>